<accession>A0AAE8N2W1</accession>
<gene>
    <name evidence="2" type="ORF">DNG_06490</name>
</gene>
<protein>
    <submittedName>
        <fullName evidence="2">Uncharacterized protein</fullName>
    </submittedName>
</protein>
<evidence type="ECO:0000313" key="3">
    <source>
        <dbReference type="Proteomes" id="UP001187682"/>
    </source>
</evidence>
<feature type="region of interest" description="Disordered" evidence="1">
    <location>
        <begin position="158"/>
        <end position="203"/>
    </location>
</feature>
<keyword evidence="3" id="KW-1185">Reference proteome</keyword>
<evidence type="ECO:0000256" key="1">
    <source>
        <dbReference type="SAM" id="MobiDB-lite"/>
    </source>
</evidence>
<comment type="caution">
    <text evidence="2">The sequence shown here is derived from an EMBL/GenBank/DDBJ whole genome shotgun (WGS) entry which is preliminary data.</text>
</comment>
<proteinExistence type="predicted"/>
<organism evidence="2 3">
    <name type="scientific">Cephalotrichum gorgonifer</name>
    <dbReference type="NCBI Taxonomy" id="2041049"/>
    <lineage>
        <taxon>Eukaryota</taxon>
        <taxon>Fungi</taxon>
        <taxon>Dikarya</taxon>
        <taxon>Ascomycota</taxon>
        <taxon>Pezizomycotina</taxon>
        <taxon>Sordariomycetes</taxon>
        <taxon>Hypocreomycetidae</taxon>
        <taxon>Microascales</taxon>
        <taxon>Microascaceae</taxon>
        <taxon>Cephalotrichum</taxon>
    </lineage>
</organism>
<dbReference type="AlphaFoldDB" id="A0AAE8N2W1"/>
<sequence>MESDAPCIETDDATTADVADKPNAATNLAGAGARRRISWLTGLYNLHGPPGPPIPHTVALPTSWPTTPFVDLRTAPFPVELSRRELSILLRGFVPRREPTCPWQDTHLIDGPDAAAAWDVPEDKWFIYATEERDAARIHIHRSWTGVKLIELVIDMGSTPSSPPSEHPRRGSWATPSDDRDRDELYERRGDGAGRGKESGGGARGPRIVHIAFEMHGDYKLRWADERVYKVVAREISWWVMGVCLGPEMEA</sequence>
<dbReference type="EMBL" id="ONZQ02000009">
    <property type="protein sequence ID" value="SPO03807.1"/>
    <property type="molecule type" value="Genomic_DNA"/>
</dbReference>
<name>A0AAE8N2W1_9PEZI</name>
<dbReference type="Proteomes" id="UP001187682">
    <property type="component" value="Unassembled WGS sequence"/>
</dbReference>
<evidence type="ECO:0000313" key="2">
    <source>
        <dbReference type="EMBL" id="SPO03807.1"/>
    </source>
</evidence>
<reference evidence="2" key="1">
    <citation type="submission" date="2018-03" db="EMBL/GenBank/DDBJ databases">
        <authorList>
            <person name="Guldener U."/>
        </authorList>
    </citation>
    <scope>NUCLEOTIDE SEQUENCE</scope>
</reference>
<feature type="compositionally biased region" description="Basic and acidic residues" evidence="1">
    <location>
        <begin position="177"/>
        <end position="198"/>
    </location>
</feature>